<dbReference type="SUPFAM" id="SSF53474">
    <property type="entry name" value="alpha/beta-Hydrolases"/>
    <property type="match status" value="1"/>
</dbReference>
<dbReference type="InterPro" id="IPR029058">
    <property type="entry name" value="AB_hydrolase_fold"/>
</dbReference>
<sequence>MCDFSYRLLNRPGIANGRINGHENFVDNDGVKIHYRSYGSGPLLILQHGFPDRETTWNTFQIQEFAKKYAVRCPTKKEYYAADAYVSDMLAVIKATGKASAVIVGHDVGGVVVQKFASAHTDMLKALVMVNSPIIPVFLPLIEFDSYQQQLSEYTIPYYAYQLGQPKNISTINTCKKSPLYGMLDFYNENFPAPPYGQDLSTEGLAERVPSSIIWGELDPYFSPAMLNSLEARFEYGIRLVTVPGAGHWSFRDKPARFNAELKSFLDFLEY</sequence>
<organism evidence="2 3">
    <name type="scientific">Trichoderma asperellum (strain ATCC 204424 / CBS 433.97 / NBRC 101777)</name>
    <dbReference type="NCBI Taxonomy" id="1042311"/>
    <lineage>
        <taxon>Eukaryota</taxon>
        <taxon>Fungi</taxon>
        <taxon>Dikarya</taxon>
        <taxon>Ascomycota</taxon>
        <taxon>Pezizomycotina</taxon>
        <taxon>Sordariomycetes</taxon>
        <taxon>Hypocreomycetidae</taxon>
        <taxon>Hypocreales</taxon>
        <taxon>Hypocreaceae</taxon>
        <taxon>Trichoderma</taxon>
    </lineage>
</organism>
<proteinExistence type="predicted"/>
<name>A0A2T3YUH2_TRIA4</name>
<evidence type="ECO:0000259" key="1">
    <source>
        <dbReference type="Pfam" id="PF12697"/>
    </source>
</evidence>
<keyword evidence="3" id="KW-1185">Reference proteome</keyword>
<gene>
    <name evidence="2" type="ORF">M441DRAFT_449727</name>
</gene>
<evidence type="ECO:0000313" key="2">
    <source>
        <dbReference type="EMBL" id="PTB36205.1"/>
    </source>
</evidence>
<dbReference type="STRING" id="1042311.A0A2T3YUH2"/>
<dbReference type="EMBL" id="KZ679271">
    <property type="protein sequence ID" value="PTB36205.1"/>
    <property type="molecule type" value="Genomic_DNA"/>
</dbReference>
<dbReference type="AlphaFoldDB" id="A0A2T3YUH2"/>
<dbReference type="PANTHER" id="PTHR43329">
    <property type="entry name" value="EPOXIDE HYDROLASE"/>
    <property type="match status" value="1"/>
</dbReference>
<protein>
    <recommendedName>
        <fullName evidence="1">AB hydrolase-1 domain-containing protein</fullName>
    </recommendedName>
</protein>
<reference evidence="2 3" key="1">
    <citation type="submission" date="2016-07" db="EMBL/GenBank/DDBJ databases">
        <title>Multiple horizontal gene transfer events from other fungi enriched the ability of initially mycotrophic Trichoderma (Ascomycota) to feed on dead plant biomass.</title>
        <authorList>
            <consortium name="DOE Joint Genome Institute"/>
            <person name="Aerts A."/>
            <person name="Atanasova L."/>
            <person name="Chenthamara K."/>
            <person name="Zhang J."/>
            <person name="Grujic M."/>
            <person name="Henrissat B."/>
            <person name="Kuo A."/>
            <person name="Salamov A."/>
            <person name="Lipzen A."/>
            <person name="Labutti K."/>
            <person name="Barry K."/>
            <person name="Miao Y."/>
            <person name="Rahimi M.J."/>
            <person name="Shen Q."/>
            <person name="Grigoriev I.V."/>
            <person name="Kubicek C.P."/>
            <person name="Druzhinina I.S."/>
        </authorList>
    </citation>
    <scope>NUCLEOTIDE SEQUENCE [LARGE SCALE GENOMIC DNA]</scope>
    <source>
        <strain evidence="2 3">CBS 433.97</strain>
    </source>
</reference>
<dbReference type="InterPro" id="IPR000073">
    <property type="entry name" value="AB_hydrolase_1"/>
</dbReference>
<feature type="domain" description="AB hydrolase-1" evidence="1">
    <location>
        <begin position="48"/>
        <end position="260"/>
    </location>
</feature>
<dbReference type="Proteomes" id="UP000240493">
    <property type="component" value="Unassembled WGS sequence"/>
</dbReference>
<dbReference type="Gene3D" id="3.40.50.1820">
    <property type="entry name" value="alpha/beta hydrolase"/>
    <property type="match status" value="1"/>
</dbReference>
<evidence type="ECO:0000313" key="3">
    <source>
        <dbReference type="Proteomes" id="UP000240493"/>
    </source>
</evidence>
<dbReference type="Pfam" id="PF12697">
    <property type="entry name" value="Abhydrolase_6"/>
    <property type="match status" value="1"/>
</dbReference>
<accession>A0A2T3YUH2</accession>
<dbReference type="OrthoDB" id="408373at2759"/>